<dbReference type="InterPro" id="IPR014434">
    <property type="entry name" value="Monothiol_GRX"/>
</dbReference>
<keyword evidence="4 8" id="KW-0408">Iron</keyword>
<evidence type="ECO:0000313" key="10">
    <source>
        <dbReference type="EMBL" id="TDK50335.1"/>
    </source>
</evidence>
<evidence type="ECO:0000256" key="6">
    <source>
        <dbReference type="ARBA" id="ARBA00023284"/>
    </source>
</evidence>
<dbReference type="Proteomes" id="UP000295301">
    <property type="component" value="Unassembled WGS sequence"/>
</dbReference>
<sequence length="120" mass="13079">MTDAADRIQDLISSNDVVLYMKGTKEMPQCGFSSRVAGVLNYMGVDFADVNVLADDAIREGVKAFSDWPTIPQLYVKGEFVGGCDIITEMTLSGELDQLFDDKGVAYDKDAADKIREANG</sequence>
<dbReference type="NCBIfam" id="TIGR00365">
    <property type="entry name" value="Grx4 family monothiol glutaredoxin"/>
    <property type="match status" value="1"/>
</dbReference>
<evidence type="ECO:0000256" key="4">
    <source>
        <dbReference type="ARBA" id="ARBA00023004"/>
    </source>
</evidence>
<dbReference type="PIRSF" id="PIRSF005894">
    <property type="entry name" value="Monothiol_GRX"/>
    <property type="match status" value="1"/>
</dbReference>
<keyword evidence="2 8" id="KW-0001">2Fe-2S</keyword>
<evidence type="ECO:0000256" key="8">
    <source>
        <dbReference type="PIRSR" id="PIRSR005894-2"/>
    </source>
</evidence>
<dbReference type="CDD" id="cd03028">
    <property type="entry name" value="GRX_PICOT_like"/>
    <property type="match status" value="1"/>
</dbReference>
<evidence type="ECO:0000256" key="3">
    <source>
        <dbReference type="ARBA" id="ARBA00022723"/>
    </source>
</evidence>
<reference evidence="10 11" key="1">
    <citation type="submission" date="2019-03" db="EMBL/GenBank/DDBJ databases">
        <title>Ruegeria lutea sp. nov., a novel strain, isolated from marine sediment, the Masan Bay, South Korea.</title>
        <authorList>
            <person name="Kim J."/>
            <person name="Kim D.-Y."/>
            <person name="Lee S.-S."/>
        </authorList>
    </citation>
    <scope>NUCLEOTIDE SEQUENCE [LARGE SCALE GENOMIC DNA]</scope>
    <source>
        <strain evidence="10 11">318-1</strain>
    </source>
</reference>
<gene>
    <name evidence="10" type="primary">grxD</name>
    <name evidence="10" type="ORF">E1832_06825</name>
</gene>
<dbReference type="SUPFAM" id="SSF52833">
    <property type="entry name" value="Thioredoxin-like"/>
    <property type="match status" value="1"/>
</dbReference>
<dbReference type="GO" id="GO:0046872">
    <property type="term" value="F:metal ion binding"/>
    <property type="evidence" value="ECO:0007669"/>
    <property type="project" value="UniProtKB-KW"/>
</dbReference>
<evidence type="ECO:0000256" key="7">
    <source>
        <dbReference type="PIRNR" id="PIRNR005894"/>
    </source>
</evidence>
<keyword evidence="5 8" id="KW-0411">Iron-sulfur</keyword>
<dbReference type="Gene3D" id="3.40.30.10">
    <property type="entry name" value="Glutaredoxin"/>
    <property type="match status" value="1"/>
</dbReference>
<keyword evidence="11" id="KW-1185">Reference proteome</keyword>
<evidence type="ECO:0000259" key="9">
    <source>
        <dbReference type="Pfam" id="PF00462"/>
    </source>
</evidence>
<dbReference type="InterPro" id="IPR033658">
    <property type="entry name" value="GRX_PICOT-like"/>
</dbReference>
<feature type="domain" description="Glutaredoxin" evidence="9">
    <location>
        <begin position="17"/>
        <end position="81"/>
    </location>
</feature>
<evidence type="ECO:0000256" key="1">
    <source>
        <dbReference type="ARBA" id="ARBA00009630"/>
    </source>
</evidence>
<dbReference type="PANTHER" id="PTHR10293">
    <property type="entry name" value="GLUTAREDOXIN FAMILY MEMBER"/>
    <property type="match status" value="1"/>
</dbReference>
<dbReference type="PANTHER" id="PTHR10293:SF16">
    <property type="entry name" value="GLUTAREDOXIN-RELATED PROTEIN 5, MITOCHONDRIAL"/>
    <property type="match status" value="1"/>
</dbReference>
<dbReference type="PROSITE" id="PS51354">
    <property type="entry name" value="GLUTAREDOXIN_2"/>
    <property type="match status" value="1"/>
</dbReference>
<dbReference type="GO" id="GO:0015036">
    <property type="term" value="F:disulfide oxidoreductase activity"/>
    <property type="evidence" value="ECO:0007669"/>
    <property type="project" value="InterPro"/>
</dbReference>
<evidence type="ECO:0000256" key="5">
    <source>
        <dbReference type="ARBA" id="ARBA00023014"/>
    </source>
</evidence>
<dbReference type="GO" id="GO:0051537">
    <property type="term" value="F:2 iron, 2 sulfur cluster binding"/>
    <property type="evidence" value="ECO:0007669"/>
    <property type="project" value="UniProtKB-KW"/>
</dbReference>
<dbReference type="FunFam" id="3.40.30.10:FF:000005">
    <property type="entry name" value="Glutaredoxin 5"/>
    <property type="match status" value="1"/>
</dbReference>
<feature type="binding site" evidence="8">
    <location>
        <position position="30"/>
    </location>
    <ligand>
        <name>[2Fe-2S] cluster</name>
        <dbReference type="ChEBI" id="CHEBI:190135"/>
        <note>ligand shared between dimeric partners</note>
    </ligand>
</feature>
<proteinExistence type="inferred from homology"/>
<keyword evidence="6" id="KW-0676">Redox-active center</keyword>
<dbReference type="OrthoDB" id="9804115at2"/>
<protein>
    <recommendedName>
        <fullName evidence="7">Glutaredoxin</fullName>
    </recommendedName>
</protein>
<dbReference type="InterPro" id="IPR004480">
    <property type="entry name" value="Monothiol_GRX-rel"/>
</dbReference>
<name>A0A4R5VDF3_9RHOB</name>
<dbReference type="InterPro" id="IPR002109">
    <property type="entry name" value="Glutaredoxin"/>
</dbReference>
<dbReference type="EMBL" id="SMUV01000057">
    <property type="protein sequence ID" value="TDK50335.1"/>
    <property type="molecule type" value="Genomic_DNA"/>
</dbReference>
<dbReference type="InterPro" id="IPR036249">
    <property type="entry name" value="Thioredoxin-like_sf"/>
</dbReference>
<comment type="caution">
    <text evidence="10">The sequence shown here is derived from an EMBL/GenBank/DDBJ whole genome shotgun (WGS) entry which is preliminary data.</text>
</comment>
<dbReference type="AlphaFoldDB" id="A0A4R5VDF3"/>
<accession>A0A4R5VDF3</accession>
<keyword evidence="3 8" id="KW-0479">Metal-binding</keyword>
<organism evidence="10 11">
    <name type="scientific">Antarcticimicrobium luteum</name>
    <dbReference type="NCBI Taxonomy" id="2547397"/>
    <lineage>
        <taxon>Bacteria</taxon>
        <taxon>Pseudomonadati</taxon>
        <taxon>Pseudomonadota</taxon>
        <taxon>Alphaproteobacteria</taxon>
        <taxon>Rhodobacterales</taxon>
        <taxon>Paracoccaceae</taxon>
        <taxon>Antarcticimicrobium</taxon>
    </lineage>
</organism>
<dbReference type="RefSeq" id="WP_133358988.1">
    <property type="nucleotide sequence ID" value="NZ_SMUV01000057.1"/>
</dbReference>
<evidence type="ECO:0000256" key="2">
    <source>
        <dbReference type="ARBA" id="ARBA00022714"/>
    </source>
</evidence>
<evidence type="ECO:0000313" key="11">
    <source>
        <dbReference type="Proteomes" id="UP000295301"/>
    </source>
</evidence>
<comment type="similarity">
    <text evidence="1 7">Belongs to the glutaredoxin family. Monothiol subfamily.</text>
</comment>
<dbReference type="Pfam" id="PF00462">
    <property type="entry name" value="Glutaredoxin"/>
    <property type="match status" value="1"/>
</dbReference>